<evidence type="ECO:0000313" key="1">
    <source>
        <dbReference type="EMBL" id="GAA0858410.1"/>
    </source>
</evidence>
<name>A0ABN1LNW2_9ALTE</name>
<keyword evidence="2" id="KW-1185">Reference proteome</keyword>
<organism evidence="1 2">
    <name type="scientific">Aliiglaciecola litoralis</name>
    <dbReference type="NCBI Taxonomy" id="582857"/>
    <lineage>
        <taxon>Bacteria</taxon>
        <taxon>Pseudomonadati</taxon>
        <taxon>Pseudomonadota</taxon>
        <taxon>Gammaproteobacteria</taxon>
        <taxon>Alteromonadales</taxon>
        <taxon>Alteromonadaceae</taxon>
        <taxon>Aliiglaciecola</taxon>
    </lineage>
</organism>
<proteinExistence type="predicted"/>
<protein>
    <submittedName>
        <fullName evidence="1">Uncharacterized protein</fullName>
    </submittedName>
</protein>
<gene>
    <name evidence="1" type="ORF">GCM10009114_27930</name>
</gene>
<sequence>MNAIAANTTFGQRRFWKNNKAEMVIHKKQKAVLNCMGTDVGVSCTRAGIFANQPSIVEAASVRVIPKAK</sequence>
<dbReference type="Proteomes" id="UP001500359">
    <property type="component" value="Unassembled WGS sequence"/>
</dbReference>
<dbReference type="EMBL" id="BAAAFD010000008">
    <property type="protein sequence ID" value="GAA0858410.1"/>
    <property type="molecule type" value="Genomic_DNA"/>
</dbReference>
<accession>A0ABN1LNW2</accession>
<reference evidence="1 2" key="1">
    <citation type="journal article" date="2019" name="Int. J. Syst. Evol. Microbiol.">
        <title>The Global Catalogue of Microorganisms (GCM) 10K type strain sequencing project: providing services to taxonomists for standard genome sequencing and annotation.</title>
        <authorList>
            <consortium name="The Broad Institute Genomics Platform"/>
            <consortium name="The Broad Institute Genome Sequencing Center for Infectious Disease"/>
            <person name="Wu L."/>
            <person name="Ma J."/>
        </authorList>
    </citation>
    <scope>NUCLEOTIDE SEQUENCE [LARGE SCALE GENOMIC DNA]</scope>
    <source>
        <strain evidence="1 2">JCM 15896</strain>
    </source>
</reference>
<evidence type="ECO:0000313" key="2">
    <source>
        <dbReference type="Proteomes" id="UP001500359"/>
    </source>
</evidence>
<comment type="caution">
    <text evidence="1">The sequence shown here is derived from an EMBL/GenBank/DDBJ whole genome shotgun (WGS) entry which is preliminary data.</text>
</comment>